<dbReference type="SUPFAM" id="SSF52540">
    <property type="entry name" value="P-loop containing nucleoside triphosphate hydrolases"/>
    <property type="match status" value="1"/>
</dbReference>
<name>A0AA85KB89_TRIRE</name>
<feature type="region of interest" description="Disordered" evidence="8">
    <location>
        <begin position="978"/>
        <end position="1003"/>
    </location>
</feature>
<evidence type="ECO:0000256" key="8">
    <source>
        <dbReference type="SAM" id="MobiDB-lite"/>
    </source>
</evidence>
<accession>A0AA85KB89</accession>
<keyword evidence="2 6" id="KW-0067">ATP-binding</keyword>
<dbReference type="GO" id="GO:0031032">
    <property type="term" value="P:actomyosin structure organization"/>
    <property type="evidence" value="ECO:0007669"/>
    <property type="project" value="TreeGrafter"/>
</dbReference>
<proteinExistence type="inferred from homology"/>
<dbReference type="Pfam" id="PF00063">
    <property type="entry name" value="Myosin_head"/>
    <property type="match status" value="2"/>
</dbReference>
<dbReference type="WBParaSite" id="TREG1_90220.1">
    <property type="protein sequence ID" value="TREG1_90220.1"/>
    <property type="gene ID" value="TREG1_90220"/>
</dbReference>
<dbReference type="Gene3D" id="3.30.70.1590">
    <property type="match status" value="1"/>
</dbReference>
<dbReference type="PANTHER" id="PTHR45615:SF36">
    <property type="entry name" value="MYOSIN HEAVY CHAIN-LIKE, ISOFORM B-RELATED"/>
    <property type="match status" value="1"/>
</dbReference>
<organism evidence="10 11">
    <name type="scientific">Trichobilharzia regenti</name>
    <name type="common">Nasal bird schistosome</name>
    <dbReference type="NCBI Taxonomy" id="157069"/>
    <lineage>
        <taxon>Eukaryota</taxon>
        <taxon>Metazoa</taxon>
        <taxon>Spiralia</taxon>
        <taxon>Lophotrochozoa</taxon>
        <taxon>Platyhelminthes</taxon>
        <taxon>Trematoda</taxon>
        <taxon>Digenea</taxon>
        <taxon>Strigeidida</taxon>
        <taxon>Schistosomatoidea</taxon>
        <taxon>Schistosomatidae</taxon>
        <taxon>Trichobilharzia</taxon>
    </lineage>
</organism>
<comment type="caution">
    <text evidence="6">Lacks conserved residue(s) required for the propagation of feature annotation.</text>
</comment>
<evidence type="ECO:0000256" key="7">
    <source>
        <dbReference type="SAM" id="Coils"/>
    </source>
</evidence>
<evidence type="ECO:0000313" key="12">
    <source>
        <dbReference type="WBParaSite" id="TREG1_90220.2"/>
    </source>
</evidence>
<reference evidence="10" key="1">
    <citation type="submission" date="2022-06" db="EMBL/GenBank/DDBJ databases">
        <authorList>
            <person name="Berger JAMES D."/>
            <person name="Berger JAMES D."/>
        </authorList>
    </citation>
    <scope>NUCLEOTIDE SEQUENCE [LARGE SCALE GENOMIC DNA]</scope>
</reference>
<evidence type="ECO:0000256" key="4">
    <source>
        <dbReference type="ARBA" id="ARBA00023123"/>
    </source>
</evidence>
<feature type="compositionally biased region" description="Polar residues" evidence="8">
    <location>
        <begin position="2051"/>
        <end position="2060"/>
    </location>
</feature>
<keyword evidence="10" id="KW-1185">Reference proteome</keyword>
<dbReference type="Gene3D" id="3.40.850.10">
    <property type="entry name" value="Kinesin motor domain"/>
    <property type="match status" value="1"/>
</dbReference>
<keyword evidence="1 6" id="KW-0547">Nucleotide-binding</keyword>
<feature type="region of interest" description="Disordered" evidence="8">
    <location>
        <begin position="343"/>
        <end position="362"/>
    </location>
</feature>
<feature type="compositionally biased region" description="Low complexity" evidence="8">
    <location>
        <begin position="978"/>
        <end position="996"/>
    </location>
</feature>
<evidence type="ECO:0000313" key="11">
    <source>
        <dbReference type="WBParaSite" id="TREG1_90220.1"/>
    </source>
</evidence>
<feature type="binding site" evidence="6">
    <location>
        <begin position="316"/>
        <end position="323"/>
    </location>
    <ligand>
        <name>ATP</name>
        <dbReference type="ChEBI" id="CHEBI:30616"/>
    </ligand>
</feature>
<dbReference type="InterPro" id="IPR036961">
    <property type="entry name" value="Kinesin_motor_dom_sf"/>
</dbReference>
<evidence type="ECO:0000256" key="2">
    <source>
        <dbReference type="ARBA" id="ARBA00022840"/>
    </source>
</evidence>
<feature type="compositionally biased region" description="Low complexity" evidence="8">
    <location>
        <begin position="121"/>
        <end position="136"/>
    </location>
</feature>
<reference evidence="11 12" key="2">
    <citation type="submission" date="2023-11" db="UniProtKB">
        <authorList>
            <consortium name="WormBaseParasite"/>
        </authorList>
    </citation>
    <scope>IDENTIFICATION</scope>
</reference>
<feature type="region of interest" description="Disordered" evidence="8">
    <location>
        <begin position="1371"/>
        <end position="1402"/>
    </location>
</feature>
<dbReference type="PANTHER" id="PTHR45615">
    <property type="entry name" value="MYOSIN HEAVY CHAIN, NON-MUSCLE"/>
    <property type="match status" value="1"/>
</dbReference>
<dbReference type="Gene3D" id="1.20.58.530">
    <property type="match status" value="1"/>
</dbReference>
<comment type="similarity">
    <text evidence="6">Belongs to the TRAFAC class myosin-kinesin ATPase superfamily. Myosin family.</text>
</comment>
<dbReference type="GO" id="GO:0003774">
    <property type="term" value="F:cytoskeletal motor activity"/>
    <property type="evidence" value="ECO:0007669"/>
    <property type="project" value="UniProtKB-UniRule"/>
</dbReference>
<dbReference type="GO" id="GO:0016460">
    <property type="term" value="C:myosin II complex"/>
    <property type="evidence" value="ECO:0007669"/>
    <property type="project" value="TreeGrafter"/>
</dbReference>
<dbReference type="SMART" id="SM00242">
    <property type="entry name" value="MYSc"/>
    <property type="match status" value="1"/>
</dbReference>
<dbReference type="GO" id="GO:0032982">
    <property type="term" value="C:myosin filament"/>
    <property type="evidence" value="ECO:0007669"/>
    <property type="project" value="TreeGrafter"/>
</dbReference>
<evidence type="ECO:0000313" key="10">
    <source>
        <dbReference type="Proteomes" id="UP000050795"/>
    </source>
</evidence>
<feature type="region of interest" description="Disordered" evidence="8">
    <location>
        <begin position="2051"/>
        <end position="2088"/>
    </location>
</feature>
<dbReference type="InterPro" id="IPR027417">
    <property type="entry name" value="P-loop_NTPase"/>
</dbReference>
<feature type="domain" description="Myosin motor" evidence="9">
    <location>
        <begin position="198"/>
        <end position="1134"/>
    </location>
</feature>
<evidence type="ECO:0000256" key="5">
    <source>
        <dbReference type="ARBA" id="ARBA00023175"/>
    </source>
</evidence>
<feature type="coiled-coil region" evidence="7">
    <location>
        <begin position="1555"/>
        <end position="1653"/>
    </location>
</feature>
<keyword evidence="6" id="KW-0009">Actin-binding</keyword>
<feature type="compositionally biased region" description="Basic and acidic residues" evidence="8">
    <location>
        <begin position="1372"/>
        <end position="1387"/>
    </location>
</feature>
<keyword evidence="3 7" id="KW-0175">Coiled coil</keyword>
<dbReference type="Gene3D" id="1.20.120.720">
    <property type="entry name" value="Myosin VI head, motor domain, U50 subdomain"/>
    <property type="match status" value="1"/>
</dbReference>
<feature type="coiled-coil region" evidence="7">
    <location>
        <begin position="1425"/>
        <end position="1501"/>
    </location>
</feature>
<feature type="region of interest" description="Disordered" evidence="8">
    <location>
        <begin position="1712"/>
        <end position="1731"/>
    </location>
</feature>
<dbReference type="WBParaSite" id="TREG1_90220.2">
    <property type="protein sequence ID" value="TREG1_90220.2"/>
    <property type="gene ID" value="TREG1_90220"/>
</dbReference>
<evidence type="ECO:0000259" key="9">
    <source>
        <dbReference type="PROSITE" id="PS51456"/>
    </source>
</evidence>
<feature type="region of interest" description="Disordered" evidence="8">
    <location>
        <begin position="666"/>
        <end position="686"/>
    </location>
</feature>
<dbReference type="GO" id="GO:0005524">
    <property type="term" value="F:ATP binding"/>
    <property type="evidence" value="ECO:0007669"/>
    <property type="project" value="UniProtKB-UniRule"/>
</dbReference>
<dbReference type="GO" id="GO:0051015">
    <property type="term" value="F:actin filament binding"/>
    <property type="evidence" value="ECO:0007669"/>
    <property type="project" value="TreeGrafter"/>
</dbReference>
<protein>
    <recommendedName>
        <fullName evidence="9">Myosin motor domain-containing protein</fullName>
    </recommendedName>
</protein>
<feature type="compositionally biased region" description="Low complexity" evidence="8">
    <location>
        <begin position="666"/>
        <end position="684"/>
    </location>
</feature>
<evidence type="ECO:0000256" key="1">
    <source>
        <dbReference type="ARBA" id="ARBA00022741"/>
    </source>
</evidence>
<keyword evidence="5 6" id="KW-0505">Motor protein</keyword>
<evidence type="ECO:0000256" key="3">
    <source>
        <dbReference type="ARBA" id="ARBA00023054"/>
    </source>
</evidence>
<feature type="region of interest" description="Disordered" evidence="8">
    <location>
        <begin position="119"/>
        <end position="139"/>
    </location>
</feature>
<dbReference type="GO" id="GO:0005737">
    <property type="term" value="C:cytoplasm"/>
    <property type="evidence" value="ECO:0007669"/>
    <property type="project" value="TreeGrafter"/>
</dbReference>
<feature type="compositionally biased region" description="Low complexity" evidence="8">
    <location>
        <begin position="347"/>
        <end position="361"/>
    </location>
</feature>
<sequence>MAWNEVVQLIRCSGPSLCLTVRLLPEFLEFYFRLMYAHSSDSQNMKTSPKYVQDDSPCIILVSVRNYVVKYGSFKNLYIHLQQFQLNSDSFDELNFTTNGSIICKSNMKDYKHSGCDADDNNNNNNSNNNDNMSSHDNGDNDDDVNFPVWVAFRQGYVSGKFLTSLPNGRCRVLILPGQEVIEVNTEVVERANPSSMDRVDDLIKLRYANESSVTHSFIQRYGSGLIFTYASGINLISINPMMPLNIYSDKVMDLFTDCEVRYDMPPHVYSVAQLILARLKRRLFYTHLTIEEHLNNDPVYSLPYSISQQVLCLLGRSGSGKTRVSNDVLTYMIYQSEKSIQKRNHSNGNNNNNNNNDSNDVLSSKINASRLRALFNLLDSFTCSRIVLNTNGSRALRIFSLEFAKINSLPIVNQPEDIGLMITGLTTRLLLFERSRVTDRPEIEPNFHIFYYLLAGLDDESRRELFLTDLDAPNLFMTRLQRPEDKESAKIYWNQLCRDAEQLEFNIKEEWLTGGLARLLAVIYHLGCAGYCHQDVVNRRDSVFIYFTNYEAAQRAAHLLNCSLETLNQLIFEPFLRKIVRNGGGGGVHHDVGGDDDNDDQYSLNWTIKDCLYGFVQELYHLVVDILVCLINRCLSTPKSDMPNKLKVAAQLILVDPVGLQIPHSTSMPPSSSGSPGTENSENQKSGNFPDLIFNYAYERLSQLYFDSTIMLDEQRLKHDGLTSPVPYENFCRTKNILNFIDNTSFIKNPNIYSTKNATANNNNSNNNNEMCNFMFPGLFSLLDSISQNGELSQLSDLLSHMYQIQRKQHENRDLRIIRRFKRAESSFVLNHNLSTTPIQYTPAHNWFAPYHRSNCRRKLIYLLGQSPLPSLRNLVSMLDCKEDYLSSFIPSNRSHIGVCSDVKSTMDTLIRSLYDCAAHNASYNPNDPGSGFNDGGPPSGMHWIHCFLPVSTAGLCQLNEEIPIDQLILKNSSSEDYTTSTTTSTTHNNNNNSDNHTDSNHMLNEMHHNKSTSYLHELMKRYPNKNLVFSPARICVNLIRSQIRGIELISTLQSVKLSYPDRLSLKEFRNRFIGLLPVDSKLNTSDYHGSLDRVVANEILNSLHYAPETYQLGSSNIYLRTFIIPQLVHRLASSAGLSSEQELIQVQIACQSYITDYCEEPRISANSVSPYSVSKQPSKAGALRKSLDIHEIQTAGSPVDFISPRQKEIIMNGRASVPVMKSEDNNTLDNKKSNEDIESIAIEREVHSAHGYEENEKAKKVMEKTSTELNKEITLNRRGKVSVSISREMNDSEPWIAGSTILYGSSETIKRDEQNSETAKEITLKPNTSSVMEKEIYLSSKPPSQSSLNITFDSERKVNIQPVSASFESVKNDLDSQEKEKENNRKKVQNKGSFSSDYEDEIQTNNEHTNHTTLSPLQLKAQLKESEDELRQYKIRYTEALKSIEDLKSSSNDLTVQLSSLTTENVRYKQDCDRARADLELAEENRLQAEQLVKVITAKLELAEKRHLLLLESVKKTQEKDDGEPSSTKDYALLYPNAPEDLLTLVNKLRSTNHSLMLQITDLQNALDNLKKELESTHASQLKAEKTIEKLRADLIRVQDEHETDYEAMRSANQVKLRQLEEKLESIQQENARLNREKHQLELEISVLNTELANAATSNDDDIERKLLKELKIMKNLLTEKDVIILQLTSNSDDYKEQIRKLRDRIDELDESNEKTNRQKRRLQSDLEETQQQLTSALRTQKRFEEELSRLRRELNELENQLADQEDAHKETRDKLTAALADITVKEATIQAQMEEINAFLIERKKLQTQIDELKLEINTTSMDQVPRSELDRLEARIRELDQRLDSEITNRTRIQYSLDRAKESVEQLTNERDKLISSEANIREQNRKLSRQLRLAQQEESEATRKATIAQRRVEEAQFDVNKALDDAACSRAEMTALQRRIQDLEAYINKAKHLKLDGEDDDDDDELGLYDSSADDIIGLRKLKGSQDLLLRSTLSQSYSRSSAEYSVYGCCSDAEDGVNGVGIGDGVGDGNGDMPNNHENNHCMTETNESKCPTVTTTTTNNNNSSINTNNNNTNNDITIDGL</sequence>
<keyword evidence="4 6" id="KW-0518">Myosin</keyword>
<dbReference type="PROSITE" id="PS51456">
    <property type="entry name" value="MYOSIN_MOTOR"/>
    <property type="match status" value="1"/>
</dbReference>
<feature type="compositionally biased region" description="Low complexity" evidence="8">
    <location>
        <begin position="2061"/>
        <end position="2088"/>
    </location>
</feature>
<dbReference type="InterPro" id="IPR001609">
    <property type="entry name" value="Myosin_head_motor_dom-like"/>
</dbReference>
<evidence type="ECO:0000256" key="6">
    <source>
        <dbReference type="PROSITE-ProRule" id="PRU00782"/>
    </source>
</evidence>
<dbReference type="Proteomes" id="UP000050795">
    <property type="component" value="Unassembled WGS sequence"/>
</dbReference>